<dbReference type="AlphaFoldDB" id="A0A8K0HXH6"/>
<sequence length="155" mass="16992">MSRYDSRASDPGSYWRRDVGFGSGSQSYGRGYESSGKRQAEVGAHWNGPTPFEKNFYVESPSMAKAARGRSRSRAATCPSPPEFRDVAFLDVKDVKYVINYDFPGSLEGYVHCIGCTGRAGAKGAAYTLLSAANAKFAKNLINILEEAEQKERQS</sequence>
<dbReference type="InterPro" id="IPR027417">
    <property type="entry name" value="P-loop_NTPase"/>
</dbReference>
<reference evidence="4" key="1">
    <citation type="journal article" date="2017" name="Gigascience">
        <title>The genome draft of coconut (Cocos nucifera).</title>
        <authorList>
            <person name="Xiao Y."/>
            <person name="Xu P."/>
            <person name="Fan H."/>
            <person name="Baudouin L."/>
            <person name="Xia W."/>
            <person name="Bocs S."/>
            <person name="Xu J."/>
            <person name="Li Q."/>
            <person name="Guo A."/>
            <person name="Zhou L."/>
            <person name="Li J."/>
            <person name="Wu Y."/>
            <person name="Ma Z."/>
            <person name="Armero A."/>
            <person name="Issali A.E."/>
            <person name="Liu N."/>
            <person name="Peng M."/>
            <person name="Yang Y."/>
        </authorList>
    </citation>
    <scope>NUCLEOTIDE SEQUENCE</scope>
    <source>
        <tissue evidence="4">Spear leaf of Hainan Tall coconut</tissue>
    </source>
</reference>
<evidence type="ECO:0000313" key="4">
    <source>
        <dbReference type="EMBL" id="KAG1330116.1"/>
    </source>
</evidence>
<evidence type="ECO:0000259" key="3">
    <source>
        <dbReference type="Pfam" id="PF00271"/>
    </source>
</evidence>
<evidence type="ECO:0000256" key="2">
    <source>
        <dbReference type="SAM" id="MobiDB-lite"/>
    </source>
</evidence>
<evidence type="ECO:0000313" key="5">
    <source>
        <dbReference type="Proteomes" id="UP000797356"/>
    </source>
</evidence>
<dbReference type="OrthoDB" id="196131at2759"/>
<dbReference type="EMBL" id="CM017873">
    <property type="protein sequence ID" value="KAG1330116.1"/>
    <property type="molecule type" value="Genomic_DNA"/>
</dbReference>
<feature type="region of interest" description="Disordered" evidence="2">
    <location>
        <begin position="1"/>
        <end position="48"/>
    </location>
</feature>
<proteinExistence type="predicted"/>
<dbReference type="Gene3D" id="3.40.50.300">
    <property type="entry name" value="P-loop containing nucleotide triphosphate hydrolases"/>
    <property type="match status" value="1"/>
</dbReference>
<reference evidence="4" key="2">
    <citation type="submission" date="2019-07" db="EMBL/GenBank/DDBJ databases">
        <authorList>
            <person name="Yang Y."/>
            <person name="Bocs S."/>
            <person name="Baudouin L."/>
        </authorList>
    </citation>
    <scope>NUCLEOTIDE SEQUENCE</scope>
    <source>
        <tissue evidence="4">Spear leaf of Hainan Tall coconut</tissue>
    </source>
</reference>
<dbReference type="GO" id="GO:0003723">
    <property type="term" value="F:RNA binding"/>
    <property type="evidence" value="ECO:0007669"/>
    <property type="project" value="UniProtKB-KW"/>
</dbReference>
<accession>A0A8K0HXH6</accession>
<dbReference type="Pfam" id="PF00271">
    <property type="entry name" value="Helicase_C"/>
    <property type="match status" value="1"/>
</dbReference>
<keyword evidence="1" id="KW-0694">RNA-binding</keyword>
<keyword evidence="5" id="KW-1185">Reference proteome</keyword>
<evidence type="ECO:0000256" key="1">
    <source>
        <dbReference type="ARBA" id="ARBA00022884"/>
    </source>
</evidence>
<dbReference type="InterPro" id="IPR001650">
    <property type="entry name" value="Helicase_C-like"/>
</dbReference>
<protein>
    <recommendedName>
        <fullName evidence="3">Helicase C-terminal domain-containing protein</fullName>
    </recommendedName>
</protein>
<name>A0A8K0HXH6_COCNU</name>
<gene>
    <name evidence="4" type="ORF">COCNU_02G000840</name>
</gene>
<dbReference type="PANTHER" id="PTHR47958">
    <property type="entry name" value="ATP-DEPENDENT RNA HELICASE DBP3"/>
    <property type="match status" value="1"/>
</dbReference>
<dbReference type="Proteomes" id="UP000797356">
    <property type="component" value="Chromosome 2"/>
</dbReference>
<comment type="caution">
    <text evidence="4">The sequence shown here is derived from an EMBL/GenBank/DDBJ whole genome shotgun (WGS) entry which is preliminary data.</text>
</comment>
<feature type="domain" description="Helicase C-terminal" evidence="3">
    <location>
        <begin position="90"/>
        <end position="121"/>
    </location>
</feature>
<dbReference type="SUPFAM" id="SSF52540">
    <property type="entry name" value="P-loop containing nucleoside triphosphate hydrolases"/>
    <property type="match status" value="1"/>
</dbReference>
<organism evidence="4 5">
    <name type="scientific">Cocos nucifera</name>
    <name type="common">Coconut palm</name>
    <dbReference type="NCBI Taxonomy" id="13894"/>
    <lineage>
        <taxon>Eukaryota</taxon>
        <taxon>Viridiplantae</taxon>
        <taxon>Streptophyta</taxon>
        <taxon>Embryophyta</taxon>
        <taxon>Tracheophyta</taxon>
        <taxon>Spermatophyta</taxon>
        <taxon>Magnoliopsida</taxon>
        <taxon>Liliopsida</taxon>
        <taxon>Arecaceae</taxon>
        <taxon>Arecoideae</taxon>
        <taxon>Cocoseae</taxon>
        <taxon>Attaleinae</taxon>
        <taxon>Cocos</taxon>
    </lineage>
</organism>